<name>A0A9P9E4I3_9PLEO</name>
<keyword evidence="2" id="KW-1185">Reference proteome</keyword>
<dbReference type="AlphaFoldDB" id="A0A9P9E4I3"/>
<dbReference type="Proteomes" id="UP000700596">
    <property type="component" value="Unassembled WGS sequence"/>
</dbReference>
<organism evidence="1 2">
    <name type="scientific">Dendryphion nanum</name>
    <dbReference type="NCBI Taxonomy" id="256645"/>
    <lineage>
        <taxon>Eukaryota</taxon>
        <taxon>Fungi</taxon>
        <taxon>Dikarya</taxon>
        <taxon>Ascomycota</taxon>
        <taxon>Pezizomycotina</taxon>
        <taxon>Dothideomycetes</taxon>
        <taxon>Pleosporomycetidae</taxon>
        <taxon>Pleosporales</taxon>
        <taxon>Torulaceae</taxon>
        <taxon>Dendryphion</taxon>
    </lineage>
</organism>
<reference evidence="1" key="1">
    <citation type="journal article" date="2021" name="Nat. Commun.">
        <title>Genetic determinants of endophytism in the Arabidopsis root mycobiome.</title>
        <authorList>
            <person name="Mesny F."/>
            <person name="Miyauchi S."/>
            <person name="Thiergart T."/>
            <person name="Pickel B."/>
            <person name="Atanasova L."/>
            <person name="Karlsson M."/>
            <person name="Huettel B."/>
            <person name="Barry K.W."/>
            <person name="Haridas S."/>
            <person name="Chen C."/>
            <person name="Bauer D."/>
            <person name="Andreopoulos W."/>
            <person name="Pangilinan J."/>
            <person name="LaButti K."/>
            <person name="Riley R."/>
            <person name="Lipzen A."/>
            <person name="Clum A."/>
            <person name="Drula E."/>
            <person name="Henrissat B."/>
            <person name="Kohler A."/>
            <person name="Grigoriev I.V."/>
            <person name="Martin F.M."/>
            <person name="Hacquard S."/>
        </authorList>
    </citation>
    <scope>NUCLEOTIDE SEQUENCE</scope>
    <source>
        <strain evidence="1">MPI-CAGE-CH-0243</strain>
    </source>
</reference>
<evidence type="ECO:0000313" key="1">
    <source>
        <dbReference type="EMBL" id="KAH7132264.1"/>
    </source>
</evidence>
<comment type="caution">
    <text evidence="1">The sequence shown here is derived from an EMBL/GenBank/DDBJ whole genome shotgun (WGS) entry which is preliminary data.</text>
</comment>
<protein>
    <submittedName>
        <fullName evidence="1">Uncharacterized protein</fullName>
    </submittedName>
</protein>
<accession>A0A9P9E4I3</accession>
<proteinExistence type="predicted"/>
<dbReference type="EMBL" id="JAGMWT010000003">
    <property type="protein sequence ID" value="KAH7132264.1"/>
    <property type="molecule type" value="Genomic_DNA"/>
</dbReference>
<gene>
    <name evidence="1" type="ORF">B0J11DRAFT_221893</name>
</gene>
<sequence length="129" mass="14289">MMGAIFITISALCCYTFDRSVAMSRLINFLSALQWFLNHDFSLDISTTSSGINSKPHGHAVSADYPPSPVLSTVNSRGPVSKIDSTNPIPFWNSRIRPRHRSIYDKGRHLDPLLVINEIPMGGIQCAVM</sequence>
<evidence type="ECO:0000313" key="2">
    <source>
        <dbReference type="Proteomes" id="UP000700596"/>
    </source>
</evidence>